<dbReference type="Pfam" id="PF22022">
    <property type="entry name" value="Phage_int_M"/>
    <property type="match status" value="1"/>
</dbReference>
<dbReference type="PANTHER" id="PTHR30629">
    <property type="entry name" value="PROPHAGE INTEGRASE"/>
    <property type="match status" value="1"/>
</dbReference>
<dbReference type="RefSeq" id="WP_119371262.1">
    <property type="nucleotide sequence ID" value="NZ_QWLL01000050.1"/>
</dbReference>
<dbReference type="GO" id="GO:0006310">
    <property type="term" value="P:DNA recombination"/>
    <property type="evidence" value="ECO:0007669"/>
    <property type="project" value="UniProtKB-KW"/>
</dbReference>
<dbReference type="Gene3D" id="1.10.443.10">
    <property type="entry name" value="Intergrase catalytic core"/>
    <property type="match status" value="1"/>
</dbReference>
<dbReference type="InterPro" id="IPR013762">
    <property type="entry name" value="Integrase-like_cat_sf"/>
</dbReference>
<dbReference type="Pfam" id="PF00589">
    <property type="entry name" value="Phage_integrase"/>
    <property type="match status" value="1"/>
</dbReference>
<dbReference type="SUPFAM" id="SSF56349">
    <property type="entry name" value="DNA breaking-rejoining enzymes"/>
    <property type="match status" value="1"/>
</dbReference>
<dbReference type="CDD" id="cd00801">
    <property type="entry name" value="INT_P4_C"/>
    <property type="match status" value="1"/>
</dbReference>
<gene>
    <name evidence="6" type="ORF">D0894_21760</name>
</gene>
<dbReference type="GO" id="GO:0015074">
    <property type="term" value="P:DNA integration"/>
    <property type="evidence" value="ECO:0007669"/>
    <property type="project" value="UniProtKB-KW"/>
</dbReference>
<dbReference type="InterPro" id="IPR011010">
    <property type="entry name" value="DNA_brk_join_enz"/>
</dbReference>
<evidence type="ECO:0000256" key="4">
    <source>
        <dbReference type="ARBA" id="ARBA00023172"/>
    </source>
</evidence>
<feature type="domain" description="Tyr recombinase" evidence="5">
    <location>
        <begin position="202"/>
        <end position="390"/>
    </location>
</feature>
<dbReference type="InterPro" id="IPR050808">
    <property type="entry name" value="Phage_Integrase"/>
</dbReference>
<evidence type="ECO:0000256" key="1">
    <source>
        <dbReference type="ARBA" id="ARBA00008857"/>
    </source>
</evidence>
<dbReference type="InterPro" id="IPR053876">
    <property type="entry name" value="Phage_int_M"/>
</dbReference>
<dbReference type="InterPro" id="IPR010998">
    <property type="entry name" value="Integrase_recombinase_N"/>
</dbReference>
<evidence type="ECO:0000256" key="3">
    <source>
        <dbReference type="ARBA" id="ARBA00023125"/>
    </source>
</evidence>
<keyword evidence="4" id="KW-0233">DNA recombination</keyword>
<dbReference type="EMBL" id="QWLL01000050">
    <property type="protein sequence ID" value="RII75650.1"/>
    <property type="molecule type" value="Genomic_DNA"/>
</dbReference>
<comment type="caution">
    <text evidence="6">The sequence shown here is derived from an EMBL/GenBank/DDBJ whole genome shotgun (WGS) entry which is preliminary data.</text>
</comment>
<proteinExistence type="inferred from homology"/>
<organism evidence="6 7">
    <name type="scientific">Pseudomonas monteilii</name>
    <dbReference type="NCBI Taxonomy" id="76759"/>
    <lineage>
        <taxon>Bacteria</taxon>
        <taxon>Pseudomonadati</taxon>
        <taxon>Pseudomonadota</taxon>
        <taxon>Gammaproteobacteria</taxon>
        <taxon>Pseudomonadales</taxon>
        <taxon>Pseudomonadaceae</taxon>
        <taxon>Pseudomonas</taxon>
    </lineage>
</organism>
<dbReference type="InterPro" id="IPR002104">
    <property type="entry name" value="Integrase_catalytic"/>
</dbReference>
<dbReference type="AlphaFoldDB" id="A0A399M1K8"/>
<dbReference type="Gene3D" id="3.30.160.390">
    <property type="entry name" value="Integrase, DNA-binding domain"/>
    <property type="match status" value="1"/>
</dbReference>
<protein>
    <submittedName>
        <fullName evidence="6">DUF4102 domain-containing protein</fullName>
    </submittedName>
</protein>
<evidence type="ECO:0000259" key="5">
    <source>
        <dbReference type="PROSITE" id="PS51898"/>
    </source>
</evidence>
<dbReference type="Pfam" id="PF13356">
    <property type="entry name" value="Arm-DNA-bind_3"/>
    <property type="match status" value="1"/>
</dbReference>
<sequence>MAISDTWLKANSGKPRAVREEKADRDSLSVRITPKGKITFQLRFRYDARPCRLDLGTYPLMSLKDARAEAQRLRAQLEKGHDPRVVRQLEKQAILQADSIESLFRQWYVSYCKGNKKGHHEILRSFEIHVFPKIGHLPADKVTLHEWLALLEEQAKARPGIADRILVNAKQMLKWGVKRQLIPSHPLSDINAKEDLQIKKVAGSRSLSPDEIRLVWKAIEQSRMATKNKIFLKLCLIYGCRNGELRVSEKGHFDFKAMVWTVPPANHKLGKNSGKPLLRPITLETEALIRQAIDLSKGSSFLFTNSGTNKPMGTGAPLQLPYNIMQWLRRHEKYEMEHWSVHDLRKTARTNFSTLTEPHIAEIMLGHKLPGSWRVYDQYDYLPEQKEAYSAWCKRLTSLAE</sequence>
<dbReference type="Gene3D" id="1.10.150.130">
    <property type="match status" value="1"/>
</dbReference>
<dbReference type="InterPro" id="IPR025166">
    <property type="entry name" value="Integrase_DNA_bind_dom"/>
</dbReference>
<dbReference type="PANTHER" id="PTHR30629:SF2">
    <property type="entry name" value="PROPHAGE INTEGRASE INTS-RELATED"/>
    <property type="match status" value="1"/>
</dbReference>
<dbReference type="GO" id="GO:0003677">
    <property type="term" value="F:DNA binding"/>
    <property type="evidence" value="ECO:0007669"/>
    <property type="project" value="UniProtKB-KW"/>
</dbReference>
<name>A0A399M1K8_9PSED</name>
<comment type="similarity">
    <text evidence="1">Belongs to the 'phage' integrase family.</text>
</comment>
<dbReference type="PROSITE" id="PS51898">
    <property type="entry name" value="TYR_RECOMBINASE"/>
    <property type="match status" value="1"/>
</dbReference>
<keyword evidence="3" id="KW-0238">DNA-binding</keyword>
<accession>A0A399M1K8</accession>
<evidence type="ECO:0000313" key="7">
    <source>
        <dbReference type="Proteomes" id="UP000265875"/>
    </source>
</evidence>
<dbReference type="Proteomes" id="UP000265875">
    <property type="component" value="Unassembled WGS sequence"/>
</dbReference>
<dbReference type="InterPro" id="IPR038488">
    <property type="entry name" value="Integrase_DNA-bd_sf"/>
</dbReference>
<evidence type="ECO:0000256" key="2">
    <source>
        <dbReference type="ARBA" id="ARBA00022908"/>
    </source>
</evidence>
<reference evidence="6 7" key="1">
    <citation type="submission" date="2018-08" db="EMBL/GenBank/DDBJ databases">
        <title>Draft genome sequence of the cyanotroph, Pseudomonas monteilii BCN3.</title>
        <authorList>
            <person name="Jones L.B."/>
            <person name="Kunz D.A."/>
        </authorList>
    </citation>
    <scope>NUCLEOTIDE SEQUENCE [LARGE SCALE GENOMIC DNA]</scope>
    <source>
        <strain evidence="6 7">BCN3</strain>
    </source>
</reference>
<keyword evidence="2" id="KW-0229">DNA integration</keyword>
<evidence type="ECO:0000313" key="6">
    <source>
        <dbReference type="EMBL" id="RII75650.1"/>
    </source>
</evidence>